<dbReference type="Gene3D" id="3.40.30.10">
    <property type="entry name" value="Glutaredoxin"/>
    <property type="match status" value="1"/>
</dbReference>
<evidence type="ECO:0000256" key="1">
    <source>
        <dbReference type="ARBA" id="ARBA00004496"/>
    </source>
</evidence>
<comment type="subunit">
    <text evidence="2">Homodimer; disulfide-linked, upon oxidation. 5 homodimers assemble to form a ring-like decamer.</text>
</comment>
<organism evidence="14">
    <name type="scientific">bioreactor metagenome</name>
    <dbReference type="NCBI Taxonomy" id="1076179"/>
    <lineage>
        <taxon>unclassified sequences</taxon>
        <taxon>metagenomes</taxon>
        <taxon>ecological metagenomes</taxon>
    </lineage>
</organism>
<dbReference type="InterPro" id="IPR017559">
    <property type="entry name" value="AhpC"/>
</dbReference>
<evidence type="ECO:0000259" key="13">
    <source>
        <dbReference type="PROSITE" id="PS51352"/>
    </source>
</evidence>
<dbReference type="Pfam" id="PF10417">
    <property type="entry name" value="1-cysPrx_C"/>
    <property type="match status" value="1"/>
</dbReference>
<reference evidence="14" key="1">
    <citation type="submission" date="2019-08" db="EMBL/GenBank/DDBJ databases">
        <authorList>
            <person name="Kucharzyk K."/>
            <person name="Murdoch R.W."/>
            <person name="Higgins S."/>
            <person name="Loffler F."/>
        </authorList>
    </citation>
    <scope>NUCLEOTIDE SEQUENCE</scope>
</reference>
<dbReference type="GO" id="GO:0045454">
    <property type="term" value="P:cell redox homeostasis"/>
    <property type="evidence" value="ECO:0007669"/>
    <property type="project" value="TreeGrafter"/>
</dbReference>
<dbReference type="InterPro" id="IPR036249">
    <property type="entry name" value="Thioredoxin-like_sf"/>
</dbReference>
<feature type="domain" description="Thioredoxin" evidence="13">
    <location>
        <begin position="48"/>
        <end position="202"/>
    </location>
</feature>
<dbReference type="PANTHER" id="PTHR10681">
    <property type="entry name" value="THIOREDOXIN PEROXIDASE"/>
    <property type="match status" value="1"/>
</dbReference>
<comment type="catalytic activity">
    <reaction evidence="12">
        <text>a hydroperoxide + NADH + H(+) = an alcohol + NAD(+) + H2O</text>
        <dbReference type="Rhea" id="RHEA:62628"/>
        <dbReference type="ChEBI" id="CHEBI:15377"/>
        <dbReference type="ChEBI" id="CHEBI:15378"/>
        <dbReference type="ChEBI" id="CHEBI:30879"/>
        <dbReference type="ChEBI" id="CHEBI:35924"/>
        <dbReference type="ChEBI" id="CHEBI:57540"/>
        <dbReference type="ChEBI" id="CHEBI:57945"/>
        <dbReference type="EC" id="1.11.1.26"/>
    </reaction>
</comment>
<evidence type="ECO:0000256" key="3">
    <source>
        <dbReference type="ARBA" id="ARBA00013021"/>
    </source>
</evidence>
<dbReference type="SUPFAM" id="SSF52833">
    <property type="entry name" value="Thioredoxin-like"/>
    <property type="match status" value="1"/>
</dbReference>
<comment type="subcellular location">
    <subcellularLocation>
        <location evidence="1">Cytoplasm</location>
    </subcellularLocation>
</comment>
<evidence type="ECO:0000256" key="5">
    <source>
        <dbReference type="ARBA" id="ARBA00022490"/>
    </source>
</evidence>
<evidence type="ECO:0000256" key="8">
    <source>
        <dbReference type="ARBA" id="ARBA00023002"/>
    </source>
</evidence>
<comment type="caution">
    <text evidence="14">The sequence shown here is derived from an EMBL/GenBank/DDBJ whole genome shotgun (WGS) entry which is preliminary data.</text>
</comment>
<dbReference type="InterPro" id="IPR019479">
    <property type="entry name" value="Peroxiredoxin_C"/>
</dbReference>
<keyword evidence="9" id="KW-1015">Disulfide bond</keyword>
<evidence type="ECO:0000256" key="4">
    <source>
        <dbReference type="ARBA" id="ARBA00017462"/>
    </source>
</evidence>
<dbReference type="InterPro" id="IPR000866">
    <property type="entry name" value="AhpC/TSA"/>
</dbReference>
<dbReference type="GO" id="GO:0006979">
    <property type="term" value="P:response to oxidative stress"/>
    <property type="evidence" value="ECO:0007669"/>
    <property type="project" value="InterPro"/>
</dbReference>
<accession>A0A644Z5E2</accession>
<keyword evidence="8 14" id="KW-0560">Oxidoreductase</keyword>
<evidence type="ECO:0000256" key="10">
    <source>
        <dbReference type="ARBA" id="ARBA00023284"/>
    </source>
</evidence>
<dbReference type="GO" id="GO:0102039">
    <property type="term" value="F:NADH-dependent peroxiredoxin activity"/>
    <property type="evidence" value="ECO:0007669"/>
    <property type="project" value="UniProtKB-EC"/>
</dbReference>
<evidence type="ECO:0000256" key="12">
    <source>
        <dbReference type="ARBA" id="ARBA00047572"/>
    </source>
</evidence>
<evidence type="ECO:0000256" key="11">
    <source>
        <dbReference type="ARBA" id="ARBA00032077"/>
    </source>
</evidence>
<dbReference type="GO" id="GO:0005829">
    <property type="term" value="C:cytosol"/>
    <property type="evidence" value="ECO:0007669"/>
    <property type="project" value="TreeGrafter"/>
</dbReference>
<dbReference type="AlphaFoldDB" id="A0A644Z5E2"/>
<evidence type="ECO:0000256" key="7">
    <source>
        <dbReference type="ARBA" id="ARBA00022862"/>
    </source>
</evidence>
<keyword evidence="7" id="KW-0049">Antioxidant</keyword>
<dbReference type="InterPro" id="IPR050217">
    <property type="entry name" value="Peroxiredoxin"/>
</dbReference>
<dbReference type="Pfam" id="PF00578">
    <property type="entry name" value="AhpC-TSA"/>
    <property type="match status" value="1"/>
</dbReference>
<keyword evidence="6 14" id="KW-0575">Peroxidase</keyword>
<protein>
    <recommendedName>
        <fullName evidence="4">Alkyl hydroperoxide reductase C</fullName>
        <ecNumber evidence="3">1.11.1.26</ecNumber>
    </recommendedName>
    <alternativeName>
        <fullName evidence="11">Peroxiredoxin</fullName>
    </alternativeName>
</protein>
<keyword evidence="10" id="KW-0676">Redox-active center</keyword>
<evidence type="ECO:0000256" key="9">
    <source>
        <dbReference type="ARBA" id="ARBA00023157"/>
    </source>
</evidence>
<evidence type="ECO:0000256" key="6">
    <source>
        <dbReference type="ARBA" id="ARBA00022559"/>
    </source>
</evidence>
<dbReference type="NCBIfam" id="TIGR03137">
    <property type="entry name" value="AhpC"/>
    <property type="match status" value="1"/>
</dbReference>
<name>A0A644Z5E2_9ZZZZ</name>
<keyword evidence="5" id="KW-0963">Cytoplasm</keyword>
<dbReference type="EC" id="1.11.1.26" evidence="3"/>
<proteinExistence type="predicted"/>
<dbReference type="InterPro" id="IPR013766">
    <property type="entry name" value="Thioredoxin_domain"/>
</dbReference>
<dbReference type="GO" id="GO:0033554">
    <property type="term" value="P:cellular response to stress"/>
    <property type="evidence" value="ECO:0007669"/>
    <property type="project" value="TreeGrafter"/>
</dbReference>
<dbReference type="EMBL" id="VSSQ01006818">
    <property type="protein sequence ID" value="MPM33953.1"/>
    <property type="molecule type" value="Genomic_DNA"/>
</dbReference>
<dbReference type="FunFam" id="3.40.30.10:FF:000002">
    <property type="entry name" value="Alkyl hydroperoxide reductase C"/>
    <property type="match status" value="1"/>
</dbReference>
<dbReference type="CDD" id="cd03015">
    <property type="entry name" value="PRX_Typ2cys"/>
    <property type="match status" value="1"/>
</dbReference>
<dbReference type="PROSITE" id="PS51352">
    <property type="entry name" value="THIOREDOXIN_2"/>
    <property type="match status" value="1"/>
</dbReference>
<dbReference type="PANTHER" id="PTHR10681:SF121">
    <property type="entry name" value="ALKYL HYDROPEROXIDE REDUCTASE C"/>
    <property type="match status" value="1"/>
</dbReference>
<evidence type="ECO:0000256" key="2">
    <source>
        <dbReference type="ARBA" id="ARBA00011654"/>
    </source>
</evidence>
<sequence>MMKSTFPKNEKIIIVPRCLNLTDNDVFYIVIDRDYSKIIILIGGIEMSLIGKEIVEFKANAYHKGEFIEVSSEDLKGKWSIVCFYPADFTFVCPTELEDLQDQYATLQGLGVEVYSVSTDTHFTHKAWHDHSPAIGKIEYTMIGDPSHAISIGFDVLDDEGLAQRGTFIIDPDGIVQAVEINADGIGRDASGLIDKIRAGQYVRTHPGEVCPAKWKEGAETLKPSLDLVGKI</sequence>
<dbReference type="GO" id="GO:0008379">
    <property type="term" value="F:thioredoxin peroxidase activity"/>
    <property type="evidence" value="ECO:0007669"/>
    <property type="project" value="TreeGrafter"/>
</dbReference>
<dbReference type="GO" id="GO:0042744">
    <property type="term" value="P:hydrogen peroxide catabolic process"/>
    <property type="evidence" value="ECO:0007669"/>
    <property type="project" value="TreeGrafter"/>
</dbReference>
<gene>
    <name evidence="14" type="primary">ahpC_12</name>
    <name evidence="14" type="ORF">SDC9_80534</name>
</gene>
<evidence type="ECO:0000313" key="14">
    <source>
        <dbReference type="EMBL" id="MPM33953.1"/>
    </source>
</evidence>